<keyword evidence="2" id="KW-1185">Reference proteome</keyword>
<dbReference type="HOGENOM" id="CLU_2843061_0_0_9"/>
<dbReference type="EMBL" id="CP003504">
    <property type="protein sequence ID" value="AFM71681.1"/>
    <property type="molecule type" value="Genomic_DNA"/>
</dbReference>
<evidence type="ECO:0000313" key="1">
    <source>
        <dbReference type="EMBL" id="AFM71681.1"/>
    </source>
</evidence>
<reference evidence="1 2" key="1">
    <citation type="journal article" date="2012" name="J. Bacteriol.">
        <title>Genome sequence of Enterococcus hirae (Streptococcus faecalis) ATCC 9790, a model organism for the study of ion transport, bioenergetics, and copper homeostasis.</title>
        <authorList>
            <person name="Gaechter T."/>
            <person name="Wunderlin C."/>
            <person name="Schmidheini T."/>
            <person name="Solioz M."/>
        </authorList>
    </citation>
    <scope>NUCLEOTIDE SEQUENCE [LARGE SCALE GENOMIC DNA]</scope>
    <source>
        <strain evidence="2">ATCC 9790 / DSM 20160 / JCM 8729 / LMG 6399 / NBRC 3181 / NCIMB 6459 / NCDO 1258 / NCTC 12367 / WDCM 00089 / R</strain>
    </source>
</reference>
<dbReference type="Proteomes" id="UP000002895">
    <property type="component" value="Chromosome"/>
</dbReference>
<organism evidence="1 2">
    <name type="scientific">Enterococcus hirae (strain ATCC 9790 / DSM 20160 / JCM 8729 / LMG 6399 / NBRC 3181 / NCIMB 6459 / NCDO 1258 / NCTC 12367 / WDCM 00089 / R)</name>
    <dbReference type="NCBI Taxonomy" id="768486"/>
    <lineage>
        <taxon>Bacteria</taxon>
        <taxon>Bacillati</taxon>
        <taxon>Bacillota</taxon>
        <taxon>Bacilli</taxon>
        <taxon>Lactobacillales</taxon>
        <taxon>Enterococcaceae</taxon>
        <taxon>Enterococcus</taxon>
    </lineage>
</organism>
<dbReference type="AlphaFoldDB" id="I6TA21"/>
<sequence length="65" mass="7512">MISSINEKNTYNKTVMVNDQDSRILISYIERLLLIRTSKIKATGEMIHTILSASVTKWTLERDIN</sequence>
<dbReference type="PATRIC" id="fig|768486.3.peg.2690"/>
<proteinExistence type="predicted"/>
<evidence type="ECO:0000313" key="2">
    <source>
        <dbReference type="Proteomes" id="UP000002895"/>
    </source>
</evidence>
<name>I6TA21_ENTHA</name>
<accession>I6TA21</accession>
<protein>
    <submittedName>
        <fullName evidence="1">Uncharacterized protein</fullName>
    </submittedName>
</protein>
<gene>
    <name evidence="1" type="ordered locus">EHR_14170</name>
</gene>
<dbReference type="KEGG" id="ehr:EHR_14170"/>